<dbReference type="PANTHER" id="PTHR35792:SF2">
    <property type="entry name" value="GENERAL STRESS PROTEIN"/>
    <property type="match status" value="1"/>
</dbReference>
<protein>
    <submittedName>
        <fullName evidence="3">YtxH domain-containing protein</fullName>
    </submittedName>
</protein>
<evidence type="ECO:0000313" key="3">
    <source>
        <dbReference type="EMBL" id="MFC4737581.1"/>
    </source>
</evidence>
<keyword evidence="2" id="KW-0812">Transmembrane</keyword>
<evidence type="ECO:0000256" key="2">
    <source>
        <dbReference type="SAM" id="Phobius"/>
    </source>
</evidence>
<organism evidence="3 4">
    <name type="scientific">Bacillus daqingensis</name>
    <dbReference type="NCBI Taxonomy" id="872396"/>
    <lineage>
        <taxon>Bacteria</taxon>
        <taxon>Bacillati</taxon>
        <taxon>Bacillota</taxon>
        <taxon>Bacilli</taxon>
        <taxon>Bacillales</taxon>
        <taxon>Bacillaceae</taxon>
        <taxon>Bacillus</taxon>
    </lineage>
</organism>
<reference evidence="4" key="1">
    <citation type="journal article" date="2019" name="Int. J. Syst. Evol. Microbiol.">
        <title>The Global Catalogue of Microorganisms (GCM) 10K type strain sequencing project: providing services to taxonomists for standard genome sequencing and annotation.</title>
        <authorList>
            <consortium name="The Broad Institute Genomics Platform"/>
            <consortium name="The Broad Institute Genome Sequencing Center for Infectious Disease"/>
            <person name="Wu L."/>
            <person name="Ma J."/>
        </authorList>
    </citation>
    <scope>NUCLEOTIDE SEQUENCE [LARGE SCALE GENOMIC DNA]</scope>
    <source>
        <strain evidence="4">JCM 12165</strain>
    </source>
</reference>
<dbReference type="InterPro" id="IPR024623">
    <property type="entry name" value="YtxH"/>
</dbReference>
<evidence type="ECO:0000313" key="4">
    <source>
        <dbReference type="Proteomes" id="UP001595896"/>
    </source>
</evidence>
<sequence>MSDEGMNVKDFVIGALVGGLAGASAAFLLTPKSGREIRRNINTQARESTSSLADKMRDLSRSVRRDMKELTDSADYLMEDFEGLSDDIAASVRKEVEDLQRSVEQLIQEVEEREKQNRGGAST</sequence>
<name>A0ABV9NZ45_9BACI</name>
<dbReference type="RefSeq" id="WP_377910170.1">
    <property type="nucleotide sequence ID" value="NZ_JBHSGK010000013.1"/>
</dbReference>
<feature type="transmembrane region" description="Helical" evidence="2">
    <location>
        <begin position="12"/>
        <end position="30"/>
    </location>
</feature>
<dbReference type="EMBL" id="JBHSGK010000013">
    <property type="protein sequence ID" value="MFC4737581.1"/>
    <property type="molecule type" value="Genomic_DNA"/>
</dbReference>
<dbReference type="Proteomes" id="UP001595896">
    <property type="component" value="Unassembled WGS sequence"/>
</dbReference>
<comment type="caution">
    <text evidence="3">The sequence shown here is derived from an EMBL/GenBank/DDBJ whole genome shotgun (WGS) entry which is preliminary data.</text>
</comment>
<dbReference type="Pfam" id="PF12732">
    <property type="entry name" value="YtxH"/>
    <property type="match status" value="1"/>
</dbReference>
<gene>
    <name evidence="3" type="ORF">ACFO4L_13340</name>
</gene>
<accession>A0ABV9NZ45</accession>
<proteinExistence type="predicted"/>
<keyword evidence="2" id="KW-1133">Transmembrane helix</keyword>
<dbReference type="InterPro" id="IPR052928">
    <property type="entry name" value="Desiccation-related_membrane"/>
</dbReference>
<keyword evidence="4" id="KW-1185">Reference proteome</keyword>
<dbReference type="Gene3D" id="1.20.120.20">
    <property type="entry name" value="Apolipoprotein"/>
    <property type="match status" value="1"/>
</dbReference>
<dbReference type="PANTHER" id="PTHR35792">
    <property type="entry name" value="GENERAL STRESS PROTEIN"/>
    <property type="match status" value="1"/>
</dbReference>
<evidence type="ECO:0000256" key="1">
    <source>
        <dbReference type="SAM" id="Coils"/>
    </source>
</evidence>
<keyword evidence="1" id="KW-0175">Coiled coil</keyword>
<keyword evidence="2" id="KW-0472">Membrane</keyword>
<feature type="coiled-coil region" evidence="1">
    <location>
        <begin position="89"/>
        <end position="116"/>
    </location>
</feature>